<dbReference type="PANTHER" id="PTHR43791">
    <property type="entry name" value="PERMEASE-RELATED"/>
    <property type="match status" value="1"/>
</dbReference>
<evidence type="ECO:0000256" key="2">
    <source>
        <dbReference type="ARBA" id="ARBA00022448"/>
    </source>
</evidence>
<evidence type="ECO:0000256" key="4">
    <source>
        <dbReference type="ARBA" id="ARBA00022989"/>
    </source>
</evidence>
<comment type="subcellular location">
    <subcellularLocation>
        <location evidence="1">Membrane</location>
        <topology evidence="1">Multi-pass membrane protein</topology>
    </subcellularLocation>
</comment>
<dbReference type="InterPro" id="IPR036259">
    <property type="entry name" value="MFS_trans_sf"/>
</dbReference>
<feature type="transmembrane region" description="Helical" evidence="6">
    <location>
        <begin position="164"/>
        <end position="184"/>
    </location>
</feature>
<keyword evidence="2" id="KW-0813">Transport</keyword>
<dbReference type="Gene3D" id="1.20.1250.20">
    <property type="entry name" value="MFS general substrate transporter like domains"/>
    <property type="match status" value="2"/>
</dbReference>
<dbReference type="SUPFAM" id="SSF103473">
    <property type="entry name" value="MFS general substrate transporter"/>
    <property type="match status" value="1"/>
</dbReference>
<dbReference type="Pfam" id="PF07690">
    <property type="entry name" value="MFS_1"/>
    <property type="match status" value="1"/>
</dbReference>
<evidence type="ECO:0000313" key="8">
    <source>
        <dbReference type="Proteomes" id="UP001465976"/>
    </source>
</evidence>
<reference evidence="7 8" key="1">
    <citation type="submission" date="2024-02" db="EMBL/GenBank/DDBJ databases">
        <title>A draft genome for the cacao thread blight pathogen Marasmius crinis-equi.</title>
        <authorList>
            <person name="Cohen S.P."/>
            <person name="Baruah I.K."/>
            <person name="Amoako-Attah I."/>
            <person name="Bukari Y."/>
            <person name="Meinhardt L.W."/>
            <person name="Bailey B.A."/>
        </authorList>
    </citation>
    <scope>NUCLEOTIDE SEQUENCE [LARGE SCALE GENOMIC DNA]</scope>
    <source>
        <strain evidence="7 8">GH-76</strain>
    </source>
</reference>
<name>A0ABR3F859_9AGAR</name>
<evidence type="ECO:0000256" key="3">
    <source>
        <dbReference type="ARBA" id="ARBA00022692"/>
    </source>
</evidence>
<keyword evidence="4 6" id="KW-1133">Transmembrane helix</keyword>
<evidence type="ECO:0000256" key="6">
    <source>
        <dbReference type="SAM" id="Phobius"/>
    </source>
</evidence>
<feature type="transmembrane region" description="Helical" evidence="6">
    <location>
        <begin position="12"/>
        <end position="31"/>
    </location>
</feature>
<organism evidence="7 8">
    <name type="scientific">Marasmius crinis-equi</name>
    <dbReference type="NCBI Taxonomy" id="585013"/>
    <lineage>
        <taxon>Eukaryota</taxon>
        <taxon>Fungi</taxon>
        <taxon>Dikarya</taxon>
        <taxon>Basidiomycota</taxon>
        <taxon>Agaricomycotina</taxon>
        <taxon>Agaricomycetes</taxon>
        <taxon>Agaricomycetidae</taxon>
        <taxon>Agaricales</taxon>
        <taxon>Marasmiineae</taxon>
        <taxon>Marasmiaceae</taxon>
        <taxon>Marasmius</taxon>
    </lineage>
</organism>
<evidence type="ECO:0000313" key="7">
    <source>
        <dbReference type="EMBL" id="KAL0571424.1"/>
    </source>
</evidence>
<keyword evidence="3 6" id="KW-0812">Transmembrane</keyword>
<dbReference type="Proteomes" id="UP001465976">
    <property type="component" value="Unassembled WGS sequence"/>
</dbReference>
<feature type="transmembrane region" description="Helical" evidence="6">
    <location>
        <begin position="255"/>
        <end position="278"/>
    </location>
</feature>
<evidence type="ECO:0000256" key="1">
    <source>
        <dbReference type="ARBA" id="ARBA00004141"/>
    </source>
</evidence>
<dbReference type="EMBL" id="JBAHYK010000773">
    <property type="protein sequence ID" value="KAL0571424.1"/>
    <property type="molecule type" value="Genomic_DNA"/>
</dbReference>
<gene>
    <name evidence="7" type="ORF">V5O48_010540</name>
</gene>
<accession>A0ABR3F859</accession>
<feature type="transmembrane region" description="Helical" evidence="6">
    <location>
        <begin position="96"/>
        <end position="116"/>
    </location>
</feature>
<proteinExistence type="predicted"/>
<comment type="caution">
    <text evidence="7">The sequence shown here is derived from an EMBL/GenBank/DDBJ whole genome shotgun (WGS) entry which is preliminary data.</text>
</comment>
<protein>
    <submittedName>
        <fullName evidence="7">Uncharacterized protein</fullName>
    </submittedName>
</protein>
<feature type="transmembrane region" description="Helical" evidence="6">
    <location>
        <begin position="229"/>
        <end position="249"/>
    </location>
</feature>
<keyword evidence="5 6" id="KW-0472">Membrane</keyword>
<dbReference type="PANTHER" id="PTHR43791:SF70">
    <property type="entry name" value="MAJOR FACILITATOR SUPERFAMILY (MFS) PROFILE DOMAIN-CONTAINING PROTEIN"/>
    <property type="match status" value="1"/>
</dbReference>
<sequence length="285" mass="31555">MLNFSTAMANRFFLGIFEACITPGQTLMTGFWYTRSEIPLRQFIWYSGLGWGGIIGSYMSSKGLLSDFIDEGFEHTNLAGISSISDTAPGPAKWQYIFYILGGVTIVWGFFVWFALSDSPANAWFLSEHDRILCVKRVSSNQTGIKNKHFRMEQVWVAIRDPKIIILFISIFAAAIPNGVLSSFSTQIINEMGFSDTKTTVLKSVGDMLQVAALFIGGAITMKFENTRLITSTGANIICTVAAACTGYLPTEKKWMRLVAFWFTNCQSVGFAASLVMVSSNMGKY</sequence>
<dbReference type="InterPro" id="IPR011701">
    <property type="entry name" value="MFS"/>
</dbReference>
<evidence type="ECO:0000256" key="5">
    <source>
        <dbReference type="ARBA" id="ARBA00023136"/>
    </source>
</evidence>
<keyword evidence="8" id="KW-1185">Reference proteome</keyword>